<accession>A0A655WSB2</accession>
<protein>
    <submittedName>
        <fullName evidence="2">Uncharacterized protein</fullName>
    </submittedName>
</protein>
<dbReference type="AlphaFoldDB" id="A0A655WSB2"/>
<reference evidence="2 3" key="1">
    <citation type="submission" date="2015-07" db="EMBL/GenBank/DDBJ databases">
        <authorList>
            <consortium name="Pathogen Informatics"/>
        </authorList>
    </citation>
    <scope>NUCLEOTIDE SEQUENCE [LARGE SCALE GENOMIC DNA]</scope>
    <source>
        <strain evidence="2 3">A325</strain>
    </source>
</reference>
<sequence length="40" mass="4162">MKTRVVINPAMPSANTDSKRDVLSTHNSAEAMSASAIATS</sequence>
<name>A0A655WSB2_VIBCL</name>
<evidence type="ECO:0000256" key="1">
    <source>
        <dbReference type="SAM" id="MobiDB-lite"/>
    </source>
</evidence>
<evidence type="ECO:0000313" key="3">
    <source>
        <dbReference type="Proteomes" id="UP000046067"/>
    </source>
</evidence>
<dbReference type="Proteomes" id="UP000046067">
    <property type="component" value="Unassembled WGS sequence"/>
</dbReference>
<dbReference type="EMBL" id="CWQJ01000007">
    <property type="protein sequence ID" value="CSB97261.1"/>
    <property type="molecule type" value="Genomic_DNA"/>
</dbReference>
<gene>
    <name evidence="2" type="ORF">ERS013201_01452</name>
</gene>
<proteinExistence type="predicted"/>
<organism evidence="2 3">
    <name type="scientific">Vibrio cholerae</name>
    <dbReference type="NCBI Taxonomy" id="666"/>
    <lineage>
        <taxon>Bacteria</taxon>
        <taxon>Pseudomonadati</taxon>
        <taxon>Pseudomonadota</taxon>
        <taxon>Gammaproteobacteria</taxon>
        <taxon>Vibrionales</taxon>
        <taxon>Vibrionaceae</taxon>
        <taxon>Vibrio</taxon>
    </lineage>
</organism>
<evidence type="ECO:0000313" key="2">
    <source>
        <dbReference type="EMBL" id="CSB97261.1"/>
    </source>
</evidence>
<feature type="region of interest" description="Disordered" evidence="1">
    <location>
        <begin position="1"/>
        <end position="22"/>
    </location>
</feature>